<evidence type="ECO:0000313" key="4">
    <source>
        <dbReference type="Proteomes" id="UP000254848"/>
    </source>
</evidence>
<dbReference type="CDD" id="cd06170">
    <property type="entry name" value="LuxR_C_like"/>
    <property type="match status" value="1"/>
</dbReference>
<dbReference type="Proteomes" id="UP000254848">
    <property type="component" value="Unassembled WGS sequence"/>
</dbReference>
<dbReference type="InterPro" id="IPR036388">
    <property type="entry name" value="WH-like_DNA-bd_sf"/>
</dbReference>
<evidence type="ECO:0000259" key="2">
    <source>
        <dbReference type="PROSITE" id="PS50043"/>
    </source>
</evidence>
<reference evidence="3 4" key="1">
    <citation type="submission" date="2018-07" db="EMBL/GenBank/DDBJ databases">
        <title>Genomic Encyclopedia of Type Strains, Phase IV (KMG-IV): sequencing the most valuable type-strain genomes for metagenomic binning, comparative biology and taxonomic classification.</title>
        <authorList>
            <person name="Goeker M."/>
        </authorList>
    </citation>
    <scope>NUCLEOTIDE SEQUENCE [LARGE SCALE GENOMIC DNA]</scope>
    <source>
        <strain evidence="3 4">DSM 103736</strain>
    </source>
</reference>
<dbReference type="PANTHER" id="PTHR45566:SF1">
    <property type="entry name" value="HTH-TYPE TRANSCRIPTIONAL REGULATOR YHJB-RELATED"/>
    <property type="match status" value="1"/>
</dbReference>
<accession>A0A370QQB1</accession>
<dbReference type="InterPro" id="IPR051015">
    <property type="entry name" value="EvgA-like"/>
</dbReference>
<dbReference type="RefSeq" id="WP_115458788.1">
    <property type="nucleotide sequence ID" value="NZ_QRAP01000005.1"/>
</dbReference>
<dbReference type="SUPFAM" id="SSF46894">
    <property type="entry name" value="C-terminal effector domain of the bipartite response regulators"/>
    <property type="match status" value="1"/>
</dbReference>
<sequence length="219" mass="24742">MPMRTEKPKCYKSDIQIVMMQSNIQIRYGLQYCLMEIFPNANIISLDSLAALSECPETITADLVVSDLCDNGTKENAGAHWLIGLQFTRKNKPLLVFTNSKKQNAIATLVQNTQASVATTKTTFFELSNILGKTLKGERVFSTSFNELFLRPQENSRQLLTKSESKVYVMLRSGYSVTQIAHQLSRSVKTISSHKRKIMQKFGVTSEVEMFAKFKDEHG</sequence>
<comment type="caution">
    <text evidence="3">The sequence shown here is derived from an EMBL/GenBank/DDBJ whole genome shotgun (WGS) entry which is preliminary data.</text>
</comment>
<protein>
    <submittedName>
        <fullName evidence="3">DNA-binding NarL/FixJ family response regulator</fullName>
    </submittedName>
</protein>
<dbReference type="GO" id="GO:0006355">
    <property type="term" value="P:regulation of DNA-templated transcription"/>
    <property type="evidence" value="ECO:0007669"/>
    <property type="project" value="InterPro"/>
</dbReference>
<evidence type="ECO:0000313" key="3">
    <source>
        <dbReference type="EMBL" id="RDK90971.1"/>
    </source>
</evidence>
<dbReference type="SMART" id="SM00421">
    <property type="entry name" value="HTH_LUXR"/>
    <property type="match status" value="1"/>
</dbReference>
<proteinExistence type="predicted"/>
<organism evidence="3 4">
    <name type="scientific">Enterobacillus tribolii</name>
    <dbReference type="NCBI Taxonomy" id="1487935"/>
    <lineage>
        <taxon>Bacteria</taxon>
        <taxon>Pseudomonadati</taxon>
        <taxon>Pseudomonadota</taxon>
        <taxon>Gammaproteobacteria</taxon>
        <taxon>Enterobacterales</taxon>
        <taxon>Hafniaceae</taxon>
        <taxon>Enterobacillus</taxon>
    </lineage>
</organism>
<dbReference type="EMBL" id="QRAP01000005">
    <property type="protein sequence ID" value="RDK90971.1"/>
    <property type="molecule type" value="Genomic_DNA"/>
</dbReference>
<keyword evidence="1 3" id="KW-0238">DNA-binding</keyword>
<gene>
    <name evidence="3" type="ORF">C8D90_105257</name>
</gene>
<dbReference type="GO" id="GO:0003677">
    <property type="term" value="F:DNA binding"/>
    <property type="evidence" value="ECO:0007669"/>
    <property type="project" value="UniProtKB-KW"/>
</dbReference>
<dbReference type="OrthoDB" id="6613734at2"/>
<evidence type="ECO:0000256" key="1">
    <source>
        <dbReference type="ARBA" id="ARBA00023125"/>
    </source>
</evidence>
<dbReference type="InterPro" id="IPR000792">
    <property type="entry name" value="Tscrpt_reg_LuxR_C"/>
</dbReference>
<dbReference type="PRINTS" id="PR00038">
    <property type="entry name" value="HTHLUXR"/>
</dbReference>
<dbReference type="Gene3D" id="1.10.10.10">
    <property type="entry name" value="Winged helix-like DNA-binding domain superfamily/Winged helix DNA-binding domain"/>
    <property type="match status" value="1"/>
</dbReference>
<dbReference type="AlphaFoldDB" id="A0A370QQB1"/>
<keyword evidence="4" id="KW-1185">Reference proteome</keyword>
<feature type="domain" description="HTH luxR-type" evidence="2">
    <location>
        <begin position="153"/>
        <end position="218"/>
    </location>
</feature>
<dbReference type="PROSITE" id="PS50043">
    <property type="entry name" value="HTH_LUXR_2"/>
    <property type="match status" value="1"/>
</dbReference>
<dbReference type="PANTHER" id="PTHR45566">
    <property type="entry name" value="HTH-TYPE TRANSCRIPTIONAL REGULATOR YHJB-RELATED"/>
    <property type="match status" value="1"/>
</dbReference>
<dbReference type="Pfam" id="PF00196">
    <property type="entry name" value="GerE"/>
    <property type="match status" value="1"/>
</dbReference>
<dbReference type="InterPro" id="IPR016032">
    <property type="entry name" value="Sig_transdc_resp-reg_C-effctor"/>
</dbReference>
<name>A0A370QQB1_9GAMM</name>